<evidence type="ECO:0000256" key="1">
    <source>
        <dbReference type="SAM" id="Phobius"/>
    </source>
</evidence>
<feature type="transmembrane region" description="Helical" evidence="1">
    <location>
        <begin position="183"/>
        <end position="204"/>
    </location>
</feature>
<feature type="transmembrane region" description="Helical" evidence="1">
    <location>
        <begin position="323"/>
        <end position="347"/>
    </location>
</feature>
<feature type="transmembrane region" description="Helical" evidence="1">
    <location>
        <begin position="37"/>
        <end position="60"/>
    </location>
</feature>
<evidence type="ECO:0000313" key="3">
    <source>
        <dbReference type="Proteomes" id="UP001234581"/>
    </source>
</evidence>
<comment type="caution">
    <text evidence="2">The sequence shown here is derived from an EMBL/GenBank/DDBJ whole genome shotgun (WGS) entry which is preliminary data.</text>
</comment>
<accession>A0AAD7VC65</accession>
<feature type="transmembrane region" description="Helical" evidence="1">
    <location>
        <begin position="264"/>
        <end position="285"/>
    </location>
</feature>
<protein>
    <submittedName>
        <fullName evidence="2">Uncharacterized protein</fullName>
    </submittedName>
</protein>
<evidence type="ECO:0000313" key="2">
    <source>
        <dbReference type="EMBL" id="KAJ8661817.1"/>
    </source>
</evidence>
<dbReference type="PANTHER" id="PTHR34391">
    <property type="entry name" value="UPF0658 GOLGI APPARATUS MEMBRANE PROTEIN C1952.10C-RELATED"/>
    <property type="match status" value="1"/>
</dbReference>
<keyword evidence="1" id="KW-0472">Membrane</keyword>
<keyword evidence="1" id="KW-1133">Transmembrane helix</keyword>
<name>A0AAD7VC65_9FUNG</name>
<reference evidence="2 3" key="1">
    <citation type="submission" date="2023-03" db="EMBL/GenBank/DDBJ databases">
        <title>Genome sequence of Lichtheimia ornata CBS 291.66.</title>
        <authorList>
            <person name="Mohabir J.T."/>
            <person name="Shea T.P."/>
            <person name="Kurbessoian T."/>
            <person name="Berby B."/>
            <person name="Fontaine J."/>
            <person name="Livny J."/>
            <person name="Gnirke A."/>
            <person name="Stajich J.E."/>
            <person name="Cuomo C.A."/>
        </authorList>
    </citation>
    <scope>NUCLEOTIDE SEQUENCE [LARGE SCALE GENOMIC DNA]</scope>
    <source>
        <strain evidence="2">CBS 291.66</strain>
    </source>
</reference>
<dbReference type="GO" id="GO:0005794">
    <property type="term" value="C:Golgi apparatus"/>
    <property type="evidence" value="ECO:0007669"/>
    <property type="project" value="TreeGrafter"/>
</dbReference>
<dbReference type="EMBL" id="JARTCD010000007">
    <property type="protein sequence ID" value="KAJ8661817.1"/>
    <property type="molecule type" value="Genomic_DNA"/>
</dbReference>
<feature type="transmembrane region" description="Helical" evidence="1">
    <location>
        <begin position="297"/>
        <end position="317"/>
    </location>
</feature>
<dbReference type="AlphaFoldDB" id="A0AAD7VC65"/>
<dbReference type="PANTHER" id="PTHR34391:SF2">
    <property type="entry name" value="TRP C-TERMINAL DOMAIN-CONTAINING PROTEIN"/>
    <property type="match status" value="1"/>
</dbReference>
<keyword evidence="1" id="KW-0812">Transmembrane</keyword>
<dbReference type="InterPro" id="IPR040410">
    <property type="entry name" value="UPF0658_Golgi"/>
</dbReference>
<gene>
    <name evidence="2" type="ORF">O0I10_002626</name>
</gene>
<feature type="transmembrane region" description="Helical" evidence="1">
    <location>
        <begin position="230"/>
        <end position="252"/>
    </location>
</feature>
<sequence>MEQREKPSITTNEYTPGFAIRILHLTLVRVYESRETIAYTTTIILSTLLGIILEALIAIAHSHAIDDVQQSAGWVERPNSPFSHPDPDNGYVYVLINLQRRKDENVFFILFHVFQFYLGMDSIVRQRVIQLSAHIVNEFLCVILALVQLSDTLKWNHGVTQVDKHTGKDTRLDDFHVALRYEIALASVMLVFTLVFALLCYKLSRQFGWNTYKRLGADPKLQARFRHCQIFLLVLKLDGFFHIVFSVFWIVVMSQEGYQHGTPAAIAWYTLHFLLTALQFVIPFVARHAIRSEQPKWMNVFLVAHVLVVTDFVVVLQQSVGSWVFWVLAVCLAILLSIITIVLAIVVTRNFGKGLKPYVQRLFDKDYRYRFDPGANPTSSKQKQAESRTSWVIDEIEEDDVDSESGIVVQRSLACHGSGADNDNTTIRYPSRS</sequence>
<keyword evidence="3" id="KW-1185">Reference proteome</keyword>
<dbReference type="GeneID" id="83210042"/>
<proteinExistence type="predicted"/>
<organism evidence="2 3">
    <name type="scientific">Lichtheimia ornata</name>
    <dbReference type="NCBI Taxonomy" id="688661"/>
    <lineage>
        <taxon>Eukaryota</taxon>
        <taxon>Fungi</taxon>
        <taxon>Fungi incertae sedis</taxon>
        <taxon>Mucoromycota</taxon>
        <taxon>Mucoromycotina</taxon>
        <taxon>Mucoromycetes</taxon>
        <taxon>Mucorales</taxon>
        <taxon>Lichtheimiaceae</taxon>
        <taxon>Lichtheimia</taxon>
    </lineage>
</organism>
<dbReference type="Proteomes" id="UP001234581">
    <property type="component" value="Unassembled WGS sequence"/>
</dbReference>
<dbReference type="RefSeq" id="XP_058346730.1">
    <property type="nucleotide sequence ID" value="XM_058482706.1"/>
</dbReference>